<proteinExistence type="predicted"/>
<accession>A0A1W5D2D5</accession>
<feature type="compositionally biased region" description="Basic and acidic residues" evidence="2">
    <location>
        <begin position="64"/>
        <end position="78"/>
    </location>
</feature>
<feature type="coiled-coil region" evidence="1">
    <location>
        <begin position="197"/>
        <end position="245"/>
    </location>
</feature>
<feature type="compositionally biased region" description="Basic residues" evidence="2">
    <location>
        <begin position="328"/>
        <end position="339"/>
    </location>
</feature>
<evidence type="ECO:0000313" key="3">
    <source>
        <dbReference type="EMBL" id="SLM37246.1"/>
    </source>
</evidence>
<keyword evidence="1" id="KW-0175">Coiled coil</keyword>
<feature type="region of interest" description="Disordered" evidence="2">
    <location>
        <begin position="315"/>
        <end position="427"/>
    </location>
</feature>
<feature type="compositionally biased region" description="Polar residues" evidence="2">
    <location>
        <begin position="358"/>
        <end position="384"/>
    </location>
</feature>
<feature type="compositionally biased region" description="Acidic residues" evidence="2">
    <location>
        <begin position="405"/>
        <end position="416"/>
    </location>
</feature>
<feature type="compositionally biased region" description="Polar residues" evidence="2">
    <location>
        <begin position="316"/>
        <end position="326"/>
    </location>
</feature>
<protein>
    <submittedName>
        <fullName evidence="3">Uncharacterized protein</fullName>
    </submittedName>
</protein>
<organism evidence="3 4">
    <name type="scientific">Lasallia pustulata</name>
    <dbReference type="NCBI Taxonomy" id="136370"/>
    <lineage>
        <taxon>Eukaryota</taxon>
        <taxon>Fungi</taxon>
        <taxon>Dikarya</taxon>
        <taxon>Ascomycota</taxon>
        <taxon>Pezizomycotina</taxon>
        <taxon>Lecanoromycetes</taxon>
        <taxon>OSLEUM clade</taxon>
        <taxon>Umbilicariomycetidae</taxon>
        <taxon>Umbilicariales</taxon>
        <taxon>Umbilicariaceae</taxon>
        <taxon>Lasallia</taxon>
    </lineage>
</organism>
<dbReference type="Proteomes" id="UP000192927">
    <property type="component" value="Unassembled WGS sequence"/>
</dbReference>
<dbReference type="AlphaFoldDB" id="A0A1W5D2D5"/>
<evidence type="ECO:0000256" key="2">
    <source>
        <dbReference type="SAM" id="MobiDB-lite"/>
    </source>
</evidence>
<evidence type="ECO:0000256" key="1">
    <source>
        <dbReference type="SAM" id="Coils"/>
    </source>
</evidence>
<feature type="compositionally biased region" description="Basic and acidic residues" evidence="2">
    <location>
        <begin position="386"/>
        <end position="398"/>
    </location>
</feature>
<reference evidence="4" key="1">
    <citation type="submission" date="2017-03" db="EMBL/GenBank/DDBJ databases">
        <authorList>
            <person name="Sharma R."/>
            <person name="Thines M."/>
        </authorList>
    </citation>
    <scope>NUCLEOTIDE SEQUENCE [LARGE SCALE GENOMIC DNA]</scope>
</reference>
<evidence type="ECO:0000313" key="4">
    <source>
        <dbReference type="Proteomes" id="UP000192927"/>
    </source>
</evidence>
<feature type="region of interest" description="Disordered" evidence="2">
    <location>
        <begin position="1"/>
        <end position="86"/>
    </location>
</feature>
<feature type="compositionally biased region" description="Polar residues" evidence="2">
    <location>
        <begin position="281"/>
        <end position="294"/>
    </location>
</feature>
<feature type="region of interest" description="Disordered" evidence="2">
    <location>
        <begin position="259"/>
        <end position="302"/>
    </location>
</feature>
<dbReference type="EMBL" id="FWEW01001463">
    <property type="protein sequence ID" value="SLM37246.1"/>
    <property type="molecule type" value="Genomic_DNA"/>
</dbReference>
<name>A0A1W5D2D5_9LECA</name>
<keyword evidence="4" id="KW-1185">Reference proteome</keyword>
<feature type="compositionally biased region" description="Pro residues" evidence="2">
    <location>
        <begin position="44"/>
        <end position="58"/>
    </location>
</feature>
<sequence length="507" mass="55516">MSDISVPKTPTPEPVRRSDQSTPMREPTPGHADATSKQDTRYFSPPPPPSDLTPPPSSQIPRQSAREMHQEMADHREASITSPPATVELPSIGAFGASAELPSSEEIAELPEQSLRELVAGLLPALSEARMSAAHFRLQHSLLSIETSEYAKRAAVEHELTRREVEVLQTGPQAYRGASAYATPEQKSPTDTSHRHLELALSHCRELEADNAVLEQRLRQANKIIKHLDAKNVQLLEDNQLLRQRIKQNREHLNSMRTSGALSVNGTPRIDYSTPHIKQTPRISGSTRSIQPGSNRVGGQDPFDALLAAGQALNGEANSVPSTPTHPRSLKPHPAHNRGTHSLSSLPTTPNRPRPLTADNTPFTPITHSNLNERLSYSTPNTQYPYEDRERAREDRDSTISASDHEDETYTEEEVPESQATQAATSMLRRTPVVSAGGRTSAKKAFVQGKLFGQVKKYGTEGHERLKRPSGAVGADFDGSGSKKVRLEESMGQRIGLGIDGFASPKH</sequence>
<feature type="compositionally biased region" description="Low complexity" evidence="2">
    <location>
        <begin position="346"/>
        <end position="357"/>
    </location>
</feature>